<keyword evidence="2" id="KW-1185">Reference proteome</keyword>
<dbReference type="EMBL" id="FXYD01000001">
    <property type="protein sequence ID" value="SMX31470.1"/>
    <property type="molecule type" value="Genomic_DNA"/>
</dbReference>
<organism evidence="1 2">
    <name type="scientific">Octadecabacter ascidiaceicola</name>
    <dbReference type="NCBI Taxonomy" id="1655543"/>
    <lineage>
        <taxon>Bacteria</taxon>
        <taxon>Pseudomonadati</taxon>
        <taxon>Pseudomonadota</taxon>
        <taxon>Alphaproteobacteria</taxon>
        <taxon>Rhodobacterales</taxon>
        <taxon>Roseobacteraceae</taxon>
        <taxon>Octadecabacter</taxon>
    </lineage>
</organism>
<dbReference type="AlphaFoldDB" id="A0A238JLB6"/>
<sequence>MVHNDERMLLQELIDELSGGIFEPYLDEHGKDRRPVIVELKLLTYEELMKDKTEFIGPPQPPKMQMKLTDEEKQKIKDFAELLVADHMSKPSSDTSSD</sequence>
<evidence type="ECO:0000313" key="2">
    <source>
        <dbReference type="Proteomes" id="UP000203464"/>
    </source>
</evidence>
<gene>
    <name evidence="1" type="ORF">OCA8868_00377</name>
</gene>
<evidence type="ECO:0000313" key="1">
    <source>
        <dbReference type="EMBL" id="SMX31470.1"/>
    </source>
</evidence>
<protein>
    <submittedName>
        <fullName evidence="1">Uncharacterized protein</fullName>
    </submittedName>
</protein>
<dbReference type="Proteomes" id="UP000203464">
    <property type="component" value="Unassembled WGS sequence"/>
</dbReference>
<proteinExistence type="predicted"/>
<reference evidence="2" key="1">
    <citation type="submission" date="2017-05" db="EMBL/GenBank/DDBJ databases">
        <authorList>
            <person name="Rodrigo-Torres L."/>
            <person name="Arahal R. D."/>
            <person name="Lucena T."/>
        </authorList>
    </citation>
    <scope>NUCLEOTIDE SEQUENCE [LARGE SCALE GENOMIC DNA]</scope>
    <source>
        <strain evidence="2">CECT 8868</strain>
    </source>
</reference>
<accession>A0A238JLB6</accession>
<name>A0A238JLB6_9RHOB</name>